<dbReference type="RefSeq" id="XP_026547834.1">
    <property type="nucleotide sequence ID" value="XM_026692049.1"/>
</dbReference>
<proteinExistence type="predicted"/>
<evidence type="ECO:0000313" key="10">
    <source>
        <dbReference type="RefSeq" id="XP_026547834.1"/>
    </source>
</evidence>
<sequence length="203" mass="23462">MILLISFLIGIQILDALATSPLHQFLYTPCNSSNVKDAAEAAINELNAHRSEGYVFRVQRIFNAEEIPEQDGNTLFYLVLDVLETECHVLSRKSWKECKIRSFYETVYGQCKVIINFNRHSDDWHLRNYECILQPVSSSAIVHICPDCPTPGDPSEANFQQTAWETLAKFNAENEHNHYFHLEKVTKARLQVKLKWSIFQQES</sequence>
<dbReference type="InterPro" id="IPR000010">
    <property type="entry name" value="Cystatin_dom"/>
</dbReference>
<gene>
    <name evidence="10" type="primary">LOC113429551</name>
</gene>
<accession>A0A6J1W624</accession>
<keyword evidence="9" id="KW-1185">Reference proteome</keyword>
<evidence type="ECO:0000256" key="4">
    <source>
        <dbReference type="ARBA" id="ARBA00022737"/>
    </source>
</evidence>
<dbReference type="GO" id="GO:0007339">
    <property type="term" value="P:binding of sperm to zona pellucida"/>
    <property type="evidence" value="ECO:0007669"/>
    <property type="project" value="TreeGrafter"/>
</dbReference>
<evidence type="ECO:0000256" key="7">
    <source>
        <dbReference type="SAM" id="SignalP"/>
    </source>
</evidence>
<keyword evidence="3 7" id="KW-0732">Signal</keyword>
<dbReference type="GO" id="GO:0004869">
    <property type="term" value="F:cysteine-type endopeptidase inhibitor activity"/>
    <property type="evidence" value="ECO:0007669"/>
    <property type="project" value="InterPro"/>
</dbReference>
<protein>
    <submittedName>
        <fullName evidence="10">Fetuin-B-like isoform X1</fullName>
    </submittedName>
</protein>
<reference evidence="10" key="1">
    <citation type="submission" date="2025-08" db="UniProtKB">
        <authorList>
            <consortium name="RefSeq"/>
        </authorList>
    </citation>
    <scope>IDENTIFICATION</scope>
</reference>
<dbReference type="InterPro" id="IPR001363">
    <property type="entry name" value="Prot_inh_fetuin_CS"/>
</dbReference>
<dbReference type="InterPro" id="IPR046350">
    <property type="entry name" value="Cystatin_sf"/>
</dbReference>
<dbReference type="FunFam" id="3.10.450.10:FF:000005">
    <property type="entry name" value="Histidine-rich glycoprotein"/>
    <property type="match status" value="1"/>
</dbReference>
<keyword evidence="2" id="KW-0964">Secreted</keyword>
<dbReference type="GeneID" id="113429551"/>
<dbReference type="SMART" id="SM00043">
    <property type="entry name" value="CY"/>
    <property type="match status" value="1"/>
</dbReference>
<evidence type="ECO:0000256" key="3">
    <source>
        <dbReference type="ARBA" id="ARBA00022729"/>
    </source>
</evidence>
<dbReference type="AlphaFoldDB" id="A0A6J1W624"/>
<keyword evidence="4" id="KW-0677">Repeat</keyword>
<dbReference type="GO" id="GO:0008191">
    <property type="term" value="F:metalloendopeptidase inhibitor activity"/>
    <property type="evidence" value="ECO:0007669"/>
    <property type="project" value="TreeGrafter"/>
</dbReference>
<dbReference type="KEGG" id="nss:113429551"/>
<dbReference type="PROSITE" id="PS01255">
    <property type="entry name" value="FETUIN_2"/>
    <property type="match status" value="1"/>
</dbReference>
<keyword evidence="6" id="KW-0325">Glycoprotein</keyword>
<dbReference type="Gene3D" id="3.10.450.10">
    <property type="match status" value="2"/>
</dbReference>
<dbReference type="GO" id="GO:0005615">
    <property type="term" value="C:extracellular space"/>
    <property type="evidence" value="ECO:0007669"/>
    <property type="project" value="InterPro"/>
</dbReference>
<comment type="subcellular location">
    <subcellularLocation>
        <location evidence="1">Secreted</location>
    </subcellularLocation>
</comment>
<evidence type="ECO:0000259" key="8">
    <source>
        <dbReference type="SMART" id="SM00043"/>
    </source>
</evidence>
<feature type="chain" id="PRO_5026778090" evidence="7">
    <location>
        <begin position="19"/>
        <end position="203"/>
    </location>
</feature>
<dbReference type="PANTHER" id="PTHR13814:SF10">
    <property type="entry name" value="FETUIN-B"/>
    <property type="match status" value="1"/>
</dbReference>
<organism evidence="9 10">
    <name type="scientific">Notechis scutatus</name>
    <name type="common">mainland tiger snake</name>
    <dbReference type="NCBI Taxonomy" id="8663"/>
    <lineage>
        <taxon>Eukaryota</taxon>
        <taxon>Metazoa</taxon>
        <taxon>Chordata</taxon>
        <taxon>Craniata</taxon>
        <taxon>Vertebrata</taxon>
        <taxon>Euteleostomi</taxon>
        <taxon>Lepidosauria</taxon>
        <taxon>Squamata</taxon>
        <taxon>Bifurcata</taxon>
        <taxon>Unidentata</taxon>
        <taxon>Episquamata</taxon>
        <taxon>Toxicofera</taxon>
        <taxon>Serpentes</taxon>
        <taxon>Colubroidea</taxon>
        <taxon>Elapidae</taxon>
        <taxon>Hydrophiinae</taxon>
        <taxon>Notechis</taxon>
    </lineage>
</organism>
<evidence type="ECO:0000256" key="2">
    <source>
        <dbReference type="ARBA" id="ARBA00022525"/>
    </source>
</evidence>
<evidence type="ECO:0000313" key="9">
    <source>
        <dbReference type="Proteomes" id="UP000504612"/>
    </source>
</evidence>
<evidence type="ECO:0000256" key="5">
    <source>
        <dbReference type="ARBA" id="ARBA00023157"/>
    </source>
</evidence>
<dbReference type="GO" id="GO:0060255">
    <property type="term" value="P:regulation of macromolecule metabolic process"/>
    <property type="evidence" value="ECO:0007669"/>
    <property type="project" value="UniProtKB-ARBA"/>
</dbReference>
<dbReference type="Pfam" id="PF00031">
    <property type="entry name" value="Cystatin"/>
    <property type="match status" value="2"/>
</dbReference>
<feature type="signal peptide" evidence="7">
    <location>
        <begin position="1"/>
        <end position="18"/>
    </location>
</feature>
<evidence type="ECO:0000256" key="1">
    <source>
        <dbReference type="ARBA" id="ARBA00004613"/>
    </source>
</evidence>
<dbReference type="SUPFAM" id="SSF54403">
    <property type="entry name" value="Cystatin/monellin"/>
    <property type="match status" value="2"/>
</dbReference>
<dbReference type="Proteomes" id="UP000504612">
    <property type="component" value="Unplaced"/>
</dbReference>
<dbReference type="PANTHER" id="PTHR13814">
    <property type="entry name" value="FETUIN"/>
    <property type="match status" value="1"/>
</dbReference>
<dbReference type="InterPro" id="IPR050735">
    <property type="entry name" value="Kininogen_Fetuin_HRG"/>
</dbReference>
<feature type="domain" description="Cystatin" evidence="8">
    <location>
        <begin position="24"/>
        <end position="132"/>
    </location>
</feature>
<dbReference type="CDD" id="cd00042">
    <property type="entry name" value="CY"/>
    <property type="match status" value="1"/>
</dbReference>
<name>A0A6J1W624_9SAUR</name>
<evidence type="ECO:0000256" key="6">
    <source>
        <dbReference type="ARBA" id="ARBA00023180"/>
    </source>
</evidence>
<keyword evidence="5" id="KW-1015">Disulfide bond</keyword>